<dbReference type="GeneID" id="87922938"/>
<keyword evidence="3" id="KW-1185">Reference proteome</keyword>
<organism evidence="2 3">
    <name type="scientific">Trichoderma aggressivum f. europaeum</name>
    <dbReference type="NCBI Taxonomy" id="173218"/>
    <lineage>
        <taxon>Eukaryota</taxon>
        <taxon>Fungi</taxon>
        <taxon>Dikarya</taxon>
        <taxon>Ascomycota</taxon>
        <taxon>Pezizomycotina</taxon>
        <taxon>Sordariomycetes</taxon>
        <taxon>Hypocreomycetidae</taxon>
        <taxon>Hypocreales</taxon>
        <taxon>Hypocreaceae</taxon>
        <taxon>Trichoderma</taxon>
    </lineage>
</organism>
<name>A0AAE1LY24_9HYPO</name>
<feature type="compositionally biased region" description="Polar residues" evidence="1">
    <location>
        <begin position="8"/>
        <end position="17"/>
    </location>
</feature>
<comment type="caution">
    <text evidence="2">The sequence shown here is derived from an EMBL/GenBank/DDBJ whole genome shotgun (WGS) entry which is preliminary data.</text>
</comment>
<proteinExistence type="predicted"/>
<evidence type="ECO:0000313" key="3">
    <source>
        <dbReference type="Proteomes" id="UP001273209"/>
    </source>
</evidence>
<accession>A0AAE1LY24</accession>
<sequence>MGKWMANSLPQAATVSPSGAWGNGYTRASPQLLHSYEMNLKGPGDITLQHIQFSTQSSRRHEHSTISQLLLVVLVSDSLAMAMISSISL</sequence>
<reference evidence="2" key="1">
    <citation type="submission" date="2023-11" db="EMBL/GenBank/DDBJ databases">
        <title>The genome sequences of three competitors of mushroom-forming fungi.</title>
        <authorList>
            <person name="Beijen E."/>
            <person name="Ohm R.A."/>
        </authorList>
    </citation>
    <scope>NUCLEOTIDE SEQUENCE</scope>
    <source>
        <strain evidence="2">CBS 100526</strain>
    </source>
</reference>
<evidence type="ECO:0000313" key="2">
    <source>
        <dbReference type="EMBL" id="KAK4066143.1"/>
    </source>
</evidence>
<dbReference type="Proteomes" id="UP001273209">
    <property type="component" value="Unassembled WGS sequence"/>
</dbReference>
<protein>
    <submittedName>
        <fullName evidence="2">Uncharacterized protein</fullName>
    </submittedName>
</protein>
<evidence type="ECO:0000256" key="1">
    <source>
        <dbReference type="SAM" id="MobiDB-lite"/>
    </source>
</evidence>
<dbReference type="AlphaFoldDB" id="A0AAE1LY24"/>
<dbReference type="EMBL" id="JAWRVG010000039">
    <property type="protein sequence ID" value="KAK4066143.1"/>
    <property type="molecule type" value="Genomic_DNA"/>
</dbReference>
<dbReference type="RefSeq" id="XP_062752840.1">
    <property type="nucleotide sequence ID" value="XM_062903033.1"/>
</dbReference>
<feature type="region of interest" description="Disordered" evidence="1">
    <location>
        <begin position="1"/>
        <end position="23"/>
    </location>
</feature>
<gene>
    <name evidence="2" type="ORF">Triagg1_8211</name>
</gene>